<name>A0A9N9F4U6_9GLOM</name>
<gene>
    <name evidence="1" type="ORF">POCULU_LOCUS3052</name>
</gene>
<keyword evidence="2" id="KW-1185">Reference proteome</keyword>
<dbReference type="EMBL" id="CAJVPJ010000315">
    <property type="protein sequence ID" value="CAG8510639.1"/>
    <property type="molecule type" value="Genomic_DNA"/>
</dbReference>
<reference evidence="1" key="1">
    <citation type="submission" date="2021-06" db="EMBL/GenBank/DDBJ databases">
        <authorList>
            <person name="Kallberg Y."/>
            <person name="Tangrot J."/>
            <person name="Rosling A."/>
        </authorList>
    </citation>
    <scope>NUCLEOTIDE SEQUENCE</scope>
    <source>
        <strain evidence="1">IA702</strain>
    </source>
</reference>
<dbReference type="AlphaFoldDB" id="A0A9N9F4U6"/>
<proteinExistence type="predicted"/>
<dbReference type="Proteomes" id="UP000789572">
    <property type="component" value="Unassembled WGS sequence"/>
</dbReference>
<organism evidence="1 2">
    <name type="scientific">Paraglomus occultum</name>
    <dbReference type="NCBI Taxonomy" id="144539"/>
    <lineage>
        <taxon>Eukaryota</taxon>
        <taxon>Fungi</taxon>
        <taxon>Fungi incertae sedis</taxon>
        <taxon>Mucoromycota</taxon>
        <taxon>Glomeromycotina</taxon>
        <taxon>Glomeromycetes</taxon>
        <taxon>Paraglomerales</taxon>
        <taxon>Paraglomeraceae</taxon>
        <taxon>Paraglomus</taxon>
    </lineage>
</organism>
<evidence type="ECO:0000313" key="2">
    <source>
        <dbReference type="Proteomes" id="UP000789572"/>
    </source>
</evidence>
<comment type="caution">
    <text evidence="1">The sequence shown here is derived from an EMBL/GenBank/DDBJ whole genome shotgun (WGS) entry which is preliminary data.</text>
</comment>
<feature type="non-terminal residue" evidence="1">
    <location>
        <position position="113"/>
    </location>
</feature>
<evidence type="ECO:0000313" key="1">
    <source>
        <dbReference type="EMBL" id="CAG8510639.1"/>
    </source>
</evidence>
<sequence>MPRRQGGIRFASKVSLTYPRSARRSGRTLVEDGGPVYVSRTIPTDWKGDYVVNLAADDEDDSIRYTLRKGSTRSSRKTVVKDGDYMVSDAWPLYILVIAKSTQIGLHGCVHDQ</sequence>
<accession>A0A9N9F4U6</accession>
<protein>
    <submittedName>
        <fullName evidence="1">3437_t:CDS:1</fullName>
    </submittedName>
</protein>